<dbReference type="GO" id="GO:0005576">
    <property type="term" value="C:extracellular region"/>
    <property type="evidence" value="ECO:0007669"/>
    <property type="project" value="UniProtKB-SubCell"/>
</dbReference>
<reference evidence="7 8" key="1">
    <citation type="submission" date="2020-02" db="EMBL/GenBank/DDBJ databases">
        <title>Esox lucius (northern pike) genome, fEsoLuc1, primary haplotype.</title>
        <authorList>
            <person name="Myers G."/>
            <person name="Karagic N."/>
            <person name="Meyer A."/>
            <person name="Pippel M."/>
            <person name="Reichard M."/>
            <person name="Winkler S."/>
            <person name="Tracey A."/>
            <person name="Sims Y."/>
            <person name="Howe K."/>
            <person name="Rhie A."/>
            <person name="Formenti G."/>
            <person name="Durbin R."/>
            <person name="Fedrigo O."/>
            <person name="Jarvis E.D."/>
        </authorList>
    </citation>
    <scope>NUCLEOTIDE SEQUENCE [LARGE SCALE GENOMIC DNA]</scope>
</reference>
<dbReference type="PROSITE" id="PS00282">
    <property type="entry name" value="KAZAL_1"/>
    <property type="match status" value="1"/>
</dbReference>
<keyword evidence="2" id="KW-0964">Secreted</keyword>
<evidence type="ECO:0000256" key="5">
    <source>
        <dbReference type="ARBA" id="ARBA00023157"/>
    </source>
</evidence>
<dbReference type="Ensembl" id="ENSELUT00000100980.1">
    <property type="protein sequence ID" value="ENSELUP00000080778.1"/>
    <property type="gene ID" value="ENSELUG00000039575.1"/>
</dbReference>
<evidence type="ECO:0000256" key="4">
    <source>
        <dbReference type="ARBA" id="ARBA00022900"/>
    </source>
</evidence>
<sequence>MTALGHRGVSDPYIHAEKRDPRGRELCELDNMAGKLVILLCGMLLVASSGAEQGNRKPSCGSMEEIVACPMNFAPVCGTDGNTYPNECALCVKRQETKMDILVIKEGSC</sequence>
<dbReference type="GeneID" id="105021087"/>
<dbReference type="InterPro" id="IPR036058">
    <property type="entry name" value="Kazal_dom_sf"/>
</dbReference>
<reference evidence="7" key="3">
    <citation type="submission" date="2025-09" db="UniProtKB">
        <authorList>
            <consortium name="Ensembl"/>
        </authorList>
    </citation>
    <scope>IDENTIFICATION</scope>
</reference>
<dbReference type="CDD" id="cd01327">
    <property type="entry name" value="KAZAL_PSTI"/>
    <property type="match status" value="1"/>
</dbReference>
<dbReference type="SMART" id="SM00280">
    <property type="entry name" value="KAZAL"/>
    <property type="match status" value="1"/>
</dbReference>
<dbReference type="AlphaFoldDB" id="A0AAY5JWQ0"/>
<keyword evidence="4" id="KW-0722">Serine protease inhibitor</keyword>
<evidence type="ECO:0000256" key="1">
    <source>
        <dbReference type="ARBA" id="ARBA00004613"/>
    </source>
</evidence>
<dbReference type="RefSeq" id="XP_019899387.1">
    <property type="nucleotide sequence ID" value="XM_020043828.3"/>
</dbReference>
<evidence type="ECO:0000313" key="8">
    <source>
        <dbReference type="Proteomes" id="UP000265140"/>
    </source>
</evidence>
<dbReference type="GeneTree" id="ENSGT01110000267564"/>
<reference evidence="7" key="2">
    <citation type="submission" date="2025-08" db="UniProtKB">
        <authorList>
            <consortium name="Ensembl"/>
        </authorList>
    </citation>
    <scope>IDENTIFICATION</scope>
</reference>
<dbReference type="PRINTS" id="PR00290">
    <property type="entry name" value="KAZALINHBTR"/>
</dbReference>
<dbReference type="InterPro" id="IPR051597">
    <property type="entry name" value="Bifunctional_prot_inhibitor"/>
</dbReference>
<dbReference type="GO" id="GO:0004867">
    <property type="term" value="F:serine-type endopeptidase inhibitor activity"/>
    <property type="evidence" value="ECO:0007669"/>
    <property type="project" value="UniProtKB-KW"/>
</dbReference>
<evidence type="ECO:0000256" key="2">
    <source>
        <dbReference type="ARBA" id="ARBA00022525"/>
    </source>
</evidence>
<feature type="domain" description="Kazal-like" evidence="6">
    <location>
        <begin position="54"/>
        <end position="109"/>
    </location>
</feature>
<dbReference type="InterPro" id="IPR001239">
    <property type="entry name" value="Prot_inh_Kazal-m"/>
</dbReference>
<name>A0AAY5JWQ0_ESOLU</name>
<dbReference type="InterPro" id="IPR002350">
    <property type="entry name" value="Kazal_dom"/>
</dbReference>
<organism evidence="7 8">
    <name type="scientific">Esox lucius</name>
    <name type="common">Northern pike</name>
    <dbReference type="NCBI Taxonomy" id="8010"/>
    <lineage>
        <taxon>Eukaryota</taxon>
        <taxon>Metazoa</taxon>
        <taxon>Chordata</taxon>
        <taxon>Craniata</taxon>
        <taxon>Vertebrata</taxon>
        <taxon>Euteleostomi</taxon>
        <taxon>Actinopterygii</taxon>
        <taxon>Neopterygii</taxon>
        <taxon>Teleostei</taxon>
        <taxon>Protacanthopterygii</taxon>
        <taxon>Esociformes</taxon>
        <taxon>Esocidae</taxon>
        <taxon>Esox</taxon>
    </lineage>
</organism>
<dbReference type="Gene3D" id="3.30.60.30">
    <property type="match status" value="1"/>
</dbReference>
<protein>
    <recommendedName>
        <fullName evidence="6">Kazal-like domain-containing protein</fullName>
    </recommendedName>
</protein>
<keyword evidence="3" id="KW-0646">Protease inhibitor</keyword>
<keyword evidence="5" id="KW-1015">Disulfide bond</keyword>
<proteinExistence type="predicted"/>
<dbReference type="PANTHER" id="PTHR47729">
    <property type="entry name" value="SERINE PEPTIDASE INHIBITOR, KAZAL TYPE 2, TANDEM DUPLICATE 1-RELATED"/>
    <property type="match status" value="1"/>
</dbReference>
<dbReference type="PANTHER" id="PTHR47729:SF1">
    <property type="entry name" value="OVOMUCOID-LIKE-RELATED"/>
    <property type="match status" value="1"/>
</dbReference>
<dbReference type="SUPFAM" id="SSF100895">
    <property type="entry name" value="Kazal-type serine protease inhibitors"/>
    <property type="match status" value="1"/>
</dbReference>
<comment type="subcellular location">
    <subcellularLocation>
        <location evidence="1">Secreted</location>
    </subcellularLocation>
</comment>
<evidence type="ECO:0000259" key="6">
    <source>
        <dbReference type="PROSITE" id="PS51465"/>
    </source>
</evidence>
<dbReference type="Proteomes" id="UP000265140">
    <property type="component" value="Chromosome 25"/>
</dbReference>
<dbReference type="Pfam" id="PF00050">
    <property type="entry name" value="Kazal_1"/>
    <property type="match status" value="1"/>
</dbReference>
<dbReference type="PROSITE" id="PS51465">
    <property type="entry name" value="KAZAL_2"/>
    <property type="match status" value="1"/>
</dbReference>
<evidence type="ECO:0000256" key="3">
    <source>
        <dbReference type="ARBA" id="ARBA00022690"/>
    </source>
</evidence>
<accession>A0AAY5JWQ0</accession>
<evidence type="ECO:0000313" key="7">
    <source>
        <dbReference type="Ensembl" id="ENSELUP00000080778.1"/>
    </source>
</evidence>
<keyword evidence="8" id="KW-1185">Reference proteome</keyword>